<dbReference type="OMA" id="YRKFIQC"/>
<gene>
    <name evidence="1" type="ordered locus">KLTH0A03564g</name>
</gene>
<accession>C5DBL4</accession>
<reference evidence="1 2" key="1">
    <citation type="journal article" date="2009" name="Genome Res.">
        <title>Comparative genomics of protoploid Saccharomycetaceae.</title>
        <authorList>
            <consortium name="The Genolevures Consortium"/>
            <person name="Souciet J.-L."/>
            <person name="Dujon B."/>
            <person name="Gaillardin C."/>
            <person name="Johnston M."/>
            <person name="Baret P.V."/>
            <person name="Cliften P."/>
            <person name="Sherman D.J."/>
            <person name="Weissenbach J."/>
            <person name="Westhof E."/>
            <person name="Wincker P."/>
            <person name="Jubin C."/>
            <person name="Poulain J."/>
            <person name="Barbe V."/>
            <person name="Segurens B."/>
            <person name="Artiguenave F."/>
            <person name="Anthouard V."/>
            <person name="Vacherie B."/>
            <person name="Val M.-E."/>
            <person name="Fulton R.S."/>
            <person name="Minx P."/>
            <person name="Wilson R."/>
            <person name="Durrens P."/>
            <person name="Jean G."/>
            <person name="Marck C."/>
            <person name="Martin T."/>
            <person name="Nikolski M."/>
            <person name="Rolland T."/>
            <person name="Seret M.-L."/>
            <person name="Casaregola S."/>
            <person name="Despons L."/>
            <person name="Fairhead C."/>
            <person name="Fischer G."/>
            <person name="Lafontaine I."/>
            <person name="Leh V."/>
            <person name="Lemaire M."/>
            <person name="de Montigny J."/>
            <person name="Neuveglise C."/>
            <person name="Thierry A."/>
            <person name="Blanc-Lenfle I."/>
            <person name="Bleykasten C."/>
            <person name="Diffels J."/>
            <person name="Fritsch E."/>
            <person name="Frangeul L."/>
            <person name="Goeffon A."/>
            <person name="Jauniaux N."/>
            <person name="Kachouri-Lafond R."/>
            <person name="Payen C."/>
            <person name="Potier S."/>
            <person name="Pribylova L."/>
            <person name="Ozanne C."/>
            <person name="Richard G.-F."/>
            <person name="Sacerdot C."/>
            <person name="Straub M.-L."/>
            <person name="Talla E."/>
        </authorList>
    </citation>
    <scope>NUCLEOTIDE SEQUENCE [LARGE SCALE GENOMIC DNA]</scope>
    <source>
        <strain evidence="2">ATCC 56472 / CBS 6340 / NRRL Y-8284</strain>
    </source>
</reference>
<dbReference type="RefSeq" id="XP_002551613.1">
    <property type="nucleotide sequence ID" value="XM_002551567.1"/>
</dbReference>
<dbReference type="GeneID" id="8290413"/>
<dbReference type="InParanoid" id="C5DBL4"/>
<keyword evidence="2" id="KW-1185">Reference proteome</keyword>
<organism evidence="1 2">
    <name type="scientific">Lachancea thermotolerans (strain ATCC 56472 / CBS 6340 / NRRL Y-8284)</name>
    <name type="common">Yeast</name>
    <name type="synonym">Kluyveromyces thermotolerans</name>
    <dbReference type="NCBI Taxonomy" id="559295"/>
    <lineage>
        <taxon>Eukaryota</taxon>
        <taxon>Fungi</taxon>
        <taxon>Dikarya</taxon>
        <taxon>Ascomycota</taxon>
        <taxon>Saccharomycotina</taxon>
        <taxon>Saccharomycetes</taxon>
        <taxon>Saccharomycetales</taxon>
        <taxon>Saccharomycetaceae</taxon>
        <taxon>Lachancea</taxon>
    </lineage>
</organism>
<dbReference type="EMBL" id="CU928165">
    <property type="protein sequence ID" value="CAR21171.1"/>
    <property type="molecule type" value="Genomic_DNA"/>
</dbReference>
<proteinExistence type="predicted"/>
<evidence type="ECO:0000313" key="2">
    <source>
        <dbReference type="Proteomes" id="UP000002036"/>
    </source>
</evidence>
<protein>
    <submittedName>
        <fullName evidence="1">KLTH0A03564p</fullName>
    </submittedName>
</protein>
<name>C5DBL4_LACTC</name>
<sequence>MVFSNPICQTDDNPGSLDLALALSLIKQRNPRLWHKLASQGFFQETAGASELFPAERHVVKGSAANKADTGIESIGESFLYKFTTNNISSHIERATAFLGCNRHTWKCLSSQISTLESFGCGLEESDIAKWVLPNYRLLKWLYAKDPPQLQKRDRALRTVNSFQLLLISHYAFSGERNKVVHVLCQSLIYRFIKDELISFGPSKVRVLKLLRDYTDSNVVQVADVSLFSLSEGHLKLVKLILNIRISFQDHEVLSKTLQFLLKLLESLVVCLIKLNSSRYSPARKPRAYEIMYKARSKLMNYQYVTKVLEACHLLSRKEATIRLKISFTFVLKLVTSVEWLNAFDNSGAGQNELMRTLREHRTYIISSLLVLNDSRLISKFLKTRWPAQ</sequence>
<dbReference type="OrthoDB" id="4055114at2759"/>
<dbReference type="AlphaFoldDB" id="C5DBL4"/>
<dbReference type="FunCoup" id="C5DBL4">
    <property type="interactions" value="22"/>
</dbReference>
<evidence type="ECO:0000313" key="1">
    <source>
        <dbReference type="EMBL" id="CAR21171.1"/>
    </source>
</evidence>
<dbReference type="KEGG" id="lth:KLTH0A03564g"/>
<dbReference type="Proteomes" id="UP000002036">
    <property type="component" value="Chromosome A"/>
</dbReference>
<dbReference type="HOGENOM" id="CLU_709936_0_0_1"/>